<feature type="site" description="Cleavage; by host furin" evidence="32">
    <location>
        <begin position="493"/>
        <end position="494"/>
    </location>
</feature>
<accession>A0A3G5NBH2</accession>
<keyword evidence="23 32" id="KW-1039">Host endosome</keyword>
<feature type="lipid moiety-binding region" description="S-palmitoyl cysteine; by host" evidence="32">
    <location>
        <position position="746"/>
    </location>
</feature>
<organism evidence="36">
    <name type="scientific">Human immunodeficiency virus type 1</name>
    <name type="common">HIV-1</name>
    <dbReference type="NCBI Taxonomy" id="11676"/>
    <lineage>
        <taxon>Viruses</taxon>
        <taxon>Riboviria</taxon>
        <taxon>Pararnavirae</taxon>
        <taxon>Artverviricota</taxon>
        <taxon>Revtraviricetes</taxon>
        <taxon>Ortervirales</taxon>
        <taxon>Retroviridae</taxon>
        <taxon>Orthoretrovirinae</taxon>
        <taxon>Lentivirus</taxon>
        <taxon>Lentivirus humimdef1</taxon>
    </lineage>
</organism>
<feature type="transmembrane region" description="Helical" evidence="33">
    <location>
        <begin position="13"/>
        <end position="36"/>
    </location>
</feature>
<keyword evidence="10 32" id="KW-1165">Clathrin-mediated endocytosis of virus by host</keyword>
<keyword evidence="27 32" id="KW-1015">Disulfide bond</keyword>
<dbReference type="Pfam" id="PF00516">
    <property type="entry name" value="GP120"/>
    <property type="match status" value="2"/>
</dbReference>
<comment type="PTM">
    <text evidence="32">Specific enzymatic cleavages in vivo yield mature proteins. Envelope glycoproteins are synthesized as a inactive precursor that is heavily N-glycosylated and processed likely by host cell furin in the Golgi to yield the mature SU and TM proteins. The cleavage site between SU and TM requires the minimal sequence [KR]-X-[KR]-R. About 2 of the 9 disulfide bonds of gp41 are reduced by P4HB/PDI, following binding to CD4 receptor.</text>
</comment>
<evidence type="ECO:0000256" key="27">
    <source>
        <dbReference type="ARBA" id="ARBA00023157"/>
    </source>
</evidence>
<keyword evidence="31 32" id="KW-1160">Virus entry into host cell</keyword>
<dbReference type="FunFam" id="1.10.287.210:FF:000001">
    <property type="entry name" value="Envelope glycoprotein gp160"/>
    <property type="match status" value="1"/>
</dbReference>
<dbReference type="FunFam" id="2.170.40.20:FF:000003">
    <property type="entry name" value="Envelope glycoprotein gp160"/>
    <property type="match status" value="1"/>
</dbReference>
<protein>
    <recommendedName>
        <fullName evidence="32">Envelope glycoprotein gp160</fullName>
    </recommendedName>
    <alternativeName>
        <fullName evidence="32">Env polyprotein</fullName>
    </alternativeName>
    <component>
        <recommendedName>
            <fullName evidence="32">Surface protein gp120</fullName>
            <shortName evidence="32">SU</shortName>
        </recommendedName>
        <alternativeName>
            <fullName evidence="32">Glycoprotein 120</fullName>
            <shortName evidence="32">gp120</shortName>
        </alternativeName>
    </component>
    <component>
        <recommendedName>
            <fullName evidence="32">Transmembrane protein gp41</fullName>
            <shortName evidence="32">TM</shortName>
        </recommendedName>
        <alternativeName>
            <fullName evidence="32">Glycoprotein 41</fullName>
            <shortName evidence="32">gp41</shortName>
        </alternativeName>
    </component>
</protein>
<keyword evidence="20 32" id="KW-0261">Viral envelope protein</keyword>
<dbReference type="GO" id="GO:0020002">
    <property type="term" value="C:host cell plasma membrane"/>
    <property type="evidence" value="ECO:0007669"/>
    <property type="project" value="UniProtKB-SubCell"/>
</dbReference>
<keyword evidence="9 32" id="KW-1032">Host cell membrane</keyword>
<comment type="PTM">
    <text evidence="32">Palmitoylation of the transmembrane protein and of Env polyprotein (prior to its proteolytic cleavage) is essential for their association with host cell membrane lipid rafts. Palmitoylation is therefore required for envelope trafficking to classical lipid rafts, but not for viral replication.</text>
</comment>
<dbReference type="Gene3D" id="1.20.5.490">
    <property type="entry name" value="Single helix bin"/>
    <property type="match status" value="1"/>
</dbReference>
<keyword evidence="21 32" id="KW-1164">Virus endocytosis by host</keyword>
<feature type="region of interest" description="Immunosuppression" evidence="32">
    <location>
        <begin position="556"/>
        <end position="574"/>
    </location>
</feature>
<keyword evidence="18 32" id="KW-0946">Virion</keyword>
<dbReference type="GO" id="GO:0044175">
    <property type="term" value="C:host cell endosome membrane"/>
    <property type="evidence" value="ECO:0007669"/>
    <property type="project" value="UniProtKB-SubCell"/>
</dbReference>
<evidence type="ECO:0000256" key="17">
    <source>
        <dbReference type="ARBA" id="ARBA00022804"/>
    </source>
</evidence>
<evidence type="ECO:0000259" key="35">
    <source>
        <dbReference type="Pfam" id="PF00517"/>
    </source>
</evidence>
<dbReference type="GO" id="GO:0019064">
    <property type="term" value="P:fusion of virus membrane with host plasma membrane"/>
    <property type="evidence" value="ECO:0007669"/>
    <property type="project" value="UniProtKB-UniRule"/>
</dbReference>
<dbReference type="GO" id="GO:0019062">
    <property type="term" value="P:virion attachment to host cell"/>
    <property type="evidence" value="ECO:0007669"/>
    <property type="project" value="UniProtKB-UniRule"/>
</dbReference>
<keyword evidence="29 32" id="KW-0899">Viral immunoevasion</keyword>
<dbReference type="GO" id="GO:0055036">
    <property type="term" value="C:virion membrane"/>
    <property type="evidence" value="ECO:0007669"/>
    <property type="project" value="UniProtKB-SubCell"/>
</dbReference>
<evidence type="ECO:0000256" key="1">
    <source>
        <dbReference type="ARBA" id="ARBA00004402"/>
    </source>
</evidence>
<evidence type="ECO:0000256" key="8">
    <source>
        <dbReference type="ARBA" id="ARBA00022510"/>
    </source>
</evidence>
<evidence type="ECO:0000256" key="12">
    <source>
        <dbReference type="ARBA" id="ARBA00022595"/>
    </source>
</evidence>
<feature type="disulfide bond" evidence="32">
    <location>
        <begin position="580"/>
        <end position="586"/>
    </location>
</feature>
<dbReference type="SUPFAM" id="SSF56502">
    <property type="entry name" value="gp120 core"/>
    <property type="match status" value="2"/>
</dbReference>
<keyword evidence="22 32" id="KW-1133">Transmembrane helix</keyword>
<dbReference type="InterPro" id="IPR036377">
    <property type="entry name" value="Gp120_core_sf"/>
</dbReference>
<keyword evidence="26 32" id="KW-0564">Palmitate</keyword>
<keyword evidence="11 32" id="KW-0945">Host-virus interaction</keyword>
<dbReference type="InterPro" id="IPR037527">
    <property type="entry name" value="Gp160"/>
</dbReference>
<evidence type="ECO:0000256" key="22">
    <source>
        <dbReference type="ARBA" id="ARBA00022989"/>
    </source>
</evidence>
<keyword evidence="28 32" id="KW-0325">Glycoprotein</keyword>
<evidence type="ECO:0000256" key="23">
    <source>
        <dbReference type="ARBA" id="ARBA00023046"/>
    </source>
</evidence>
<comment type="subcellular location">
    <subcellularLocation>
        <location evidence="3">Host cell membrane</location>
        <topology evidence="3">Peripheral membrane protein</topology>
    </subcellularLocation>
    <subcellularLocation>
        <location evidence="1">Host cell membrane</location>
        <topology evidence="1">Single-pass type I membrane protein</topology>
    </subcellularLocation>
    <subcellularLocation>
        <location evidence="2">Host endosome membrane</location>
        <topology evidence="2">Peripheral membrane protein</topology>
    </subcellularLocation>
    <subcellularLocation>
        <location evidence="5">Host endosome membrane</location>
        <topology evidence="5">Single-pass type I membrane protein</topology>
    </subcellularLocation>
    <subcellularLocation>
        <location evidence="6">Virion membrane</location>
        <topology evidence="6">Peripheral membrane protein</topology>
    </subcellularLocation>
    <subcellularLocation>
        <location evidence="4">Virion membrane</location>
        <topology evidence="4">Single-pass type I membrane protein</topology>
    </subcellularLocation>
</comment>
<keyword evidence="19 32" id="KW-1043">Host membrane</keyword>
<dbReference type="InterPro" id="IPR000328">
    <property type="entry name" value="GP41-like"/>
</dbReference>
<evidence type="ECO:0000256" key="18">
    <source>
        <dbReference type="ARBA" id="ARBA00022844"/>
    </source>
</evidence>
<comment type="subunit">
    <text evidence="32">The mature envelope protein (Env) consists of a homotrimer of non-covalently associated gp120-gp41 heterodimers. The resulting complex protrudes from the virus surface as a spike. There seems to be as few as 10 spikes on the average virion. Surface protein gp120 interacts with host CD4, CCR5 and CXCR4. Gp120 also interacts with the C-type lectins CD209/DC-SIGN and CLEC4M/DC-SIGNR (collectively referred to as DC-SIGN(R)). Gp120 and gp41 interact with GalCer. Gp120 interacts with host ITGA4/ITGB7 complex; on CD4+ T-cells, this interaction results in rapid activation of integrin ITGAL/LFA-1, which facilitates efficient cell-to-cell spreading of HIV-1. Gp120 interacts with cell-associated heparan sulfate; this interaction increases virus infectivity on permissive cells and may be involved in infection of CD4- cells.</text>
</comment>
<evidence type="ECO:0000256" key="29">
    <source>
        <dbReference type="ARBA" id="ARBA00023280"/>
    </source>
</evidence>
<comment type="miscellaneous">
    <text evidence="32">Inhibitors targeting HIV-1 viral envelope proteins are used as antiretroviral drugs. Attachment of virions to the cell surface via non-specific interactions and CD4 binding can be blocked by inhibitors that include cyanovirin-N, cyclotriazadisulfonamide analogs, PRO 2000, TNX 355 and PRO 542. In addition, BMS 806 can block CD4-induced conformational changes. Env interactions with the coreceptor molecules can be targeted by CCR5 antagonists including SCH-D, maraviroc (UK 427857) and aplaviroc (GW 873140), and the CXCR4 antagonist AMD 070. Fusion of viral and cellular membranes can be inhibited by peptides such as enfuvirtide and tifuvirtide (T 1249). Resistance to inhibitors associated with mutations in Env are observed. Most of the time, single mutations confer only a modest reduction in drug susceptibility. Combination of several mutations is usually required to develop a high-level drug resistance.</text>
</comment>
<feature type="region of interest" description="CD4-binding loop" evidence="32">
    <location>
        <begin position="353"/>
        <end position="363"/>
    </location>
</feature>
<keyword evidence="16 32" id="KW-0732">Signal</keyword>
<evidence type="ECO:0000313" key="36">
    <source>
        <dbReference type="EMBL" id="AYX46865.1"/>
    </source>
</evidence>
<comment type="function">
    <text evidence="32">Envelope glycoprotein gp160: Oligomerizes in the host endoplasmic reticulum into predominantly trimers. In a second time, gp160 transits in the host Golgi, where glycosylation is completed. The precursor is then proteolytically cleaved in the trans-Golgi and thereby activated by cellular furin or furin-like proteases to produce gp120 and gp41.</text>
</comment>
<comment type="domain">
    <text evidence="32">Some of the most genetically diverse regions of the viral genome are present in Env. They are called variable regions 1 through 5 (V1 through V5). Coreceptor usage of gp120 is determined mainly by the primary structure of the third variable region (V3) in the outer domain of gp120. The sequence of V3 determines which coreceptor, CCR5 and/or CXCR4 (corresponding to R5/macrophage, X4/T cell and R5X4/T cell and macrophage tropism), is used to trigger the fusion potential of the Env complex, and hence which cells the virus can infect. Binding to CCR5 involves a region adjacent in addition to V3.</text>
</comment>
<organismHost>
    <name type="scientific">Homo sapiens</name>
    <name type="common">Human</name>
    <dbReference type="NCBI Taxonomy" id="9606"/>
</organismHost>
<feature type="short sequence motif" description="Di-leucine internalization motif" evidence="32">
    <location>
        <begin position="844"/>
        <end position="845"/>
    </location>
</feature>
<keyword evidence="13 32" id="KW-0165">Cleavage on pair of basic residues</keyword>
<sequence>MRVRGMLRNWQRWVIWGILGFCSVWGNLWVTVYYGVPVWKEAKTTLFCASDAKAYEREVHNIWATHACVPTDPDPQELVLENVTENFNMWKNDMVDQMHEDIISLWDESLKPCVKLTPLCVTLNCSNVNGTSNATNQSIVNITEEMKNCSFNITTELRDRKQNVYALFYRLDIVPLNNKSEEYRLINCNTSSITQACPKVSFDPIPIHYCAPAGFAILKCNNKTFNGTGPCHNVSTVQCTHGIKPVVSTQLLLNGSLAEGEIIIRSQNLTNNAKTIIVHLNQSVEINCTRPGNNTRTSVRIGPGQAYFINNIIGDIRRAYCNINEEAWNKTLQAVGKKLEEHFPNRTISFNSSSGGDLEVTTHSFNCGGEFFYCNTSELFNSTYNPTYNGTKGNGTITIPCKIKQFINMWQKVGRAMYAPPIAGNITCRSNITGLLLSRDGGNNNTIETFRPEGGDMRDNWRSELYKYKVVEIKPLGIAPTRAKRRVVERQKRAVGIGAVFLGFLGAAGSTMGAASITLTVQARQLLSGIVQQQSNLLRAIEAQQHMLQLTVWGIKQLQARVLAIERYLKDQQLLGIWGCSGKLICTTAVPWNSTWSNKTQEDIWENMTWMQWDREIDNYTSTIYQLLEKSQNQQEKNEQDLLALDKWDSLWSWFSITNWLWYIKIFIMIIGGLIGLRIIFAVLSIVNRVRQGYSPLSFQTLIPNPRGPDRLGGIEEEGGERDKDRSVRLVSGFLSLAWDDLRSLCLFSYHRLRDLLLVTARAAEHLGHSSLRGLQRVWEALKYLGSLVQYWGLELKKSAINLIDTLAIAVGEGTDRIIEVLQRICRAILNIPTRIRQGLEAALL</sequence>
<comment type="function">
    <text evidence="32">Transmembrane protein gp41: Acts as a class I viral fusion protein. Under the current model, the protein has at least 3 conformational states: pre-fusion native state, pre-hairpin intermediate state, and post-fusion hairpin state. During fusion of viral and target intracellular membranes, the coiled coil regions (heptad repeats) assume a trimer-of-hairpins structure, positioning the fusion peptide in close proximity to the C-terminal region of the ectodomain. The formation of this structure appears to drive apposition and subsequent fusion of viral and target cell membranes. Complete fusion occurs in host cell endosomes and is dynamin-dependent, however some lipid transfer might occur at the plasma membrane. The virus undergoes clathrin-dependent internalization long before endosomal fusion, thus minimizing the surface exposure of conserved viral epitopes during fusion and reducing the efficacy of inhibitors targeting these epitopes. Membranes fusion leads to delivery of the nucleocapsid into the cytoplasm.</text>
</comment>
<feature type="domain" description="Retroviral envelope protein GP41-like" evidence="35">
    <location>
        <begin position="512"/>
        <end position="702"/>
    </location>
</feature>
<feature type="coiled-coil region" evidence="32">
    <location>
        <begin position="615"/>
        <end position="649"/>
    </location>
</feature>
<feature type="short sequence motif" description="YXXL motif; contains endocytosis signal" evidence="32">
    <location>
        <begin position="694"/>
        <end position="697"/>
    </location>
</feature>
<dbReference type="CDD" id="cd09909">
    <property type="entry name" value="HIV-1-like_HR1-HR2"/>
    <property type="match status" value="1"/>
</dbReference>
<feature type="topological domain" description="Cytoplasmic" evidence="32">
    <location>
        <begin position="688"/>
        <end position="845"/>
    </location>
</feature>
<feature type="lipid moiety-binding region" description="S-palmitoyl cysteine; by host" evidence="32">
    <location>
        <position position="826"/>
    </location>
</feature>
<keyword evidence="25 32" id="KW-0472">Membrane</keyword>
<keyword evidence="24 32" id="KW-0175">Coiled coil</keyword>
<feature type="chain" id="PRO_5023489131" description="Envelope glycoprotein gp160" evidence="32">
    <location>
        <begin position="27"/>
        <end position="845"/>
    </location>
</feature>
<evidence type="ECO:0000256" key="5">
    <source>
        <dbReference type="ARBA" id="ARBA00004578"/>
    </source>
</evidence>
<proteinExistence type="inferred from homology"/>
<dbReference type="SUPFAM" id="SSF58069">
    <property type="entry name" value="Virus ectodomain"/>
    <property type="match status" value="1"/>
</dbReference>
<feature type="domain" description="Human immunodeficiency virus 1 envelope glycoprotein Gp120" evidence="34">
    <location>
        <begin position="28"/>
        <end position="138"/>
    </location>
</feature>
<comment type="subcellular location">
    <molecule>Surface protein gp120</molecule>
    <subcellularLocation>
        <location evidence="32">Virion membrane</location>
        <topology evidence="32">Peripheral membrane protein</topology>
    </subcellularLocation>
    <subcellularLocation>
        <location evidence="32">Host cell membrane</location>
        <topology evidence="32">Peripheral membrane protein</topology>
    </subcellularLocation>
    <subcellularLocation>
        <location evidence="32">Host endosome membrane</location>
        <topology evidence="32">Single-pass type I membrane protein</topology>
    </subcellularLocation>
    <text evidence="32">The surface protein is not anchored to the viral envelope, but associates with the extravirion surface through its binding to TM. It is probably concentrated at the site of budding and incorporated into the virions possibly by contacts between the cytoplasmic tail of Env and the N-terminus of Gag.</text>
</comment>
<keyword evidence="14 32" id="KW-0812">Transmembrane</keyword>
<comment type="caution">
    <text evidence="32 33">Lacks conserved residue(s) required for the propagation of feature annotation.</text>
</comment>
<evidence type="ECO:0000256" key="25">
    <source>
        <dbReference type="ARBA" id="ARBA00023136"/>
    </source>
</evidence>
<comment type="domain">
    <text evidence="32">The CD4-binding region is targeted by the antibody b12.</text>
</comment>
<feature type="domain" description="Human immunodeficiency virus 1 envelope glycoprotein Gp120" evidence="34">
    <location>
        <begin position="143"/>
        <end position="493"/>
    </location>
</feature>
<keyword evidence="12 32" id="KW-1162">Viral penetration into host cytoplasm</keyword>
<dbReference type="GO" id="GO:0005198">
    <property type="term" value="F:structural molecule activity"/>
    <property type="evidence" value="ECO:0007669"/>
    <property type="project" value="UniProtKB-UniRule"/>
</dbReference>
<evidence type="ECO:0000256" key="28">
    <source>
        <dbReference type="ARBA" id="ARBA00023180"/>
    </source>
</evidence>
<comment type="function">
    <text evidence="32">Surface protein gp120: Attaches the virus to the host lymphoid cell by binding to the primary receptor CD4. This interaction induces a structural rearrangement creating a high affinity binding site for a chemokine coreceptor like CXCR4 and/or CCR5. Acts as a ligand for CD209/DC-SIGN and CLEC4M/DC-SIGNR, which are respectively found on dendritic cells (DCs), and on endothelial cells of liver sinusoids and lymph node sinuses. These interactions allow capture of viral particles at mucosal surfaces by these cells and subsequent transmission to permissive cells. HIV subverts the migration properties of dendritic cells to gain access to CD4+ T-cells in lymph nodes. Virus transmission to permissive T-cells occurs either in trans (without DCs infection, through viral capture and transmission), or in cis (following DCs productive infection, through the usual CD4-gp120 interaction), thereby inducing a robust infection. In trans infection, bound virions remain infectious over days and it is proposed that they are not degraded, but protected in non-lysosomal acidic organelles within the DCs close to the cell membrane thus contributing to the viral infectious potential during DCs' migration from the periphery to the lymphoid tissues. On arrival at lymphoid tissues, intact virions recycle back to DCs' cell surface allowing virus transmission to CD4+ T-cells.</text>
</comment>
<comment type="PTM">
    <text evidence="32">Highly glycosylated by host. The high number of glycan on the protein is reffered to as 'glycan shield' because it contributes to hide protein sequence from adaptive immune system.</text>
</comment>
<evidence type="ECO:0000256" key="31">
    <source>
        <dbReference type="ARBA" id="ARBA00023296"/>
    </source>
</evidence>
<evidence type="ECO:0000256" key="14">
    <source>
        <dbReference type="ARBA" id="ARBA00022692"/>
    </source>
</evidence>
<evidence type="ECO:0000256" key="21">
    <source>
        <dbReference type="ARBA" id="ARBA00022890"/>
    </source>
</evidence>
<evidence type="ECO:0000256" key="7">
    <source>
        <dbReference type="ARBA" id="ARBA00022506"/>
    </source>
</evidence>
<evidence type="ECO:0000256" key="32">
    <source>
        <dbReference type="HAMAP-Rule" id="MF_04083"/>
    </source>
</evidence>
<feature type="disulfide bond" evidence="32">
    <location>
        <begin position="210"/>
        <end position="239"/>
    </location>
</feature>
<comment type="domain">
    <text evidence="32">The membrane proximal external region (MPER) present in gp41 is a tryptophan-rich region recognized by the antibodies 2F5, Z13, and 4E10. MPER seems to play a role in fusion.</text>
</comment>
<comment type="domain">
    <text evidence="32 33">The 17 amino acids long immunosuppressive region is present in many retroviral envelope proteins. Synthetic peptides derived from this relatively conserved sequence inhibit immune function in vitro and in vivo.</text>
</comment>
<dbReference type="Pfam" id="PF00517">
    <property type="entry name" value="GP41"/>
    <property type="match status" value="1"/>
</dbReference>
<keyword evidence="17 32" id="KW-1161">Viral attachment to host cell</keyword>
<evidence type="ECO:0000256" key="2">
    <source>
        <dbReference type="ARBA" id="ARBA00004433"/>
    </source>
</evidence>
<feature type="region of interest" description="V2" evidence="32">
    <location>
        <begin position="149"/>
        <end position="188"/>
    </location>
</feature>
<feature type="transmembrane region" description="Helical" evidence="33">
    <location>
        <begin position="660"/>
        <end position="687"/>
    </location>
</feature>
<evidence type="ECO:0000256" key="30">
    <source>
        <dbReference type="ARBA" id="ARBA00023288"/>
    </source>
</evidence>
<evidence type="ECO:0000259" key="34">
    <source>
        <dbReference type="Pfam" id="PF00516"/>
    </source>
</evidence>
<dbReference type="EMBL" id="MG899401">
    <property type="protein sequence ID" value="AYX46865.1"/>
    <property type="molecule type" value="Genomic_RNA"/>
</dbReference>
<dbReference type="Gene3D" id="1.10.287.210">
    <property type="match status" value="1"/>
</dbReference>
<evidence type="ECO:0000256" key="19">
    <source>
        <dbReference type="ARBA" id="ARBA00022870"/>
    </source>
</evidence>
<evidence type="ECO:0000256" key="24">
    <source>
        <dbReference type="ARBA" id="ARBA00023054"/>
    </source>
</evidence>
<dbReference type="FunFam" id="2.170.40.20:FF:000004">
    <property type="entry name" value="Envelope glycoprotein gp160"/>
    <property type="match status" value="1"/>
</dbReference>
<reference evidence="36" key="1">
    <citation type="journal article" date="2018" name="Cell Rep.">
        <title>Completeness of HIV-1 Envelope Glycan Shield at Transmission Determines Neutralization Breadth.</title>
        <authorList>
            <person name="Wagh K."/>
            <person name="Kreider E.F."/>
            <person name="Li Y."/>
            <person name="Barbian H.J."/>
            <person name="Learn G.H."/>
            <person name="Giorgi E."/>
            <person name="Hraber P.T."/>
            <person name="Decker T.G."/>
            <person name="Smith A.G."/>
            <person name="Gondim M.V."/>
            <person name="Gillis L."/>
            <person name="Wandzilak J."/>
            <person name="Chuang G.Y."/>
            <person name="Rawi R."/>
            <person name="Cai F."/>
            <person name="Pellegrino P."/>
            <person name="Williams I."/>
            <person name="Overbaugh J."/>
            <person name="Gao F."/>
            <person name="Kwong P.D."/>
            <person name="Haynes B.F."/>
            <person name="Shaw G.M."/>
            <person name="Borrow P."/>
            <person name="Seaman M.S."/>
            <person name="Hahn B.H."/>
            <person name="Korber B."/>
        </authorList>
    </citation>
    <scope>NUCLEOTIDE SEQUENCE</scope>
    <source>
        <strain evidence="36">CH1012_3_d0743_ipe017_25_01</strain>
    </source>
</reference>
<dbReference type="GO" id="GO:1903908">
    <property type="term" value="P:positive regulation of plasma membrane raft polarization"/>
    <property type="evidence" value="ECO:0007669"/>
    <property type="project" value="UniProtKB-UniRule"/>
</dbReference>
<evidence type="ECO:0000256" key="33">
    <source>
        <dbReference type="RuleBase" id="RU363095"/>
    </source>
</evidence>
<comment type="subcellular location">
    <molecule>Transmembrane protein gp41</molecule>
    <subcellularLocation>
        <location evidence="32">Virion membrane</location>
        <topology evidence="32">Single-pass type I membrane protein</topology>
    </subcellularLocation>
    <subcellularLocation>
        <location evidence="32">Host cell membrane</location>
        <topology evidence="32">Single-pass type I membrane protein</topology>
    </subcellularLocation>
    <subcellularLocation>
        <location evidence="32">Host endosome membrane</location>
        <topology evidence="32">Single-pass type I membrane protein</topology>
    </subcellularLocation>
    <text evidence="32">It is probably concentrated at the site of budding and incorporated into the virions possibly by contacts between the cytoplasmic tail of Env and the N-terminus of Gag.</text>
</comment>
<feature type="chain" id="PRO_5023489132" description="Transmembrane protein gp41" evidence="32">
    <location>
        <begin position="494"/>
        <end position="845"/>
    </location>
</feature>
<evidence type="ECO:0000256" key="20">
    <source>
        <dbReference type="ARBA" id="ARBA00022879"/>
    </source>
</evidence>
<dbReference type="HAMAP" id="MF_04083">
    <property type="entry name" value="HIV_ENV"/>
    <property type="match status" value="1"/>
</dbReference>
<dbReference type="GO" id="GO:1903911">
    <property type="term" value="P:positive regulation of receptor clustering"/>
    <property type="evidence" value="ECO:0007669"/>
    <property type="project" value="UniProtKB-UniRule"/>
</dbReference>
<dbReference type="GO" id="GO:0019082">
    <property type="term" value="P:viral protein processing"/>
    <property type="evidence" value="ECO:0007669"/>
    <property type="project" value="UniProtKB-UniRule"/>
</dbReference>
<evidence type="ECO:0000256" key="11">
    <source>
        <dbReference type="ARBA" id="ARBA00022581"/>
    </source>
</evidence>
<evidence type="ECO:0000256" key="26">
    <source>
        <dbReference type="ARBA" id="ARBA00023139"/>
    </source>
</evidence>
<evidence type="ECO:0000256" key="16">
    <source>
        <dbReference type="ARBA" id="ARBA00022729"/>
    </source>
</evidence>
<evidence type="ECO:0000256" key="6">
    <source>
        <dbReference type="ARBA" id="ARBA00004650"/>
    </source>
</evidence>
<evidence type="ECO:0000256" key="4">
    <source>
        <dbReference type="ARBA" id="ARBA00004563"/>
    </source>
</evidence>
<keyword evidence="30 32" id="KW-0449">Lipoprotein</keyword>
<name>A0A3G5NBH2_HV1</name>
<comment type="domain">
    <text evidence="32">The YXXL motif is involved in determining the exact site of viral release at the surface of infected mononuclear cells and promotes endocytosis. YXXL and di-leucine endocytosis motifs interact directly or indirectly with the clathrin adapter complexes, opperate independently, and their activities are not additive.</text>
</comment>
<dbReference type="GO" id="GO:0039654">
    <property type="term" value="P:fusion of virus membrane with host endosome membrane"/>
    <property type="evidence" value="ECO:0007669"/>
    <property type="project" value="UniProtKB-UniRule"/>
</dbReference>
<keyword evidence="8 32" id="KW-1170">Fusion of virus membrane with host endosomal membrane</keyword>
<dbReference type="GO" id="GO:0075512">
    <property type="term" value="P:clathrin-dependent endocytosis of virus by host cell"/>
    <property type="evidence" value="ECO:0007669"/>
    <property type="project" value="UniProtKB-UniRule"/>
</dbReference>
<evidence type="ECO:0000256" key="3">
    <source>
        <dbReference type="ARBA" id="ARBA00004505"/>
    </source>
</evidence>
<evidence type="ECO:0000256" key="13">
    <source>
        <dbReference type="ARBA" id="ARBA00022685"/>
    </source>
</evidence>
<gene>
    <name evidence="32 36" type="primary">env</name>
</gene>
<dbReference type="GO" id="GO:0016020">
    <property type="term" value="C:membrane"/>
    <property type="evidence" value="ECO:0007669"/>
    <property type="project" value="UniProtKB-UniRule"/>
</dbReference>
<keyword evidence="15 32" id="KW-0053">Apoptosis</keyword>
<dbReference type="Gene3D" id="2.170.40.20">
    <property type="entry name" value="Human immunodeficiency virus 1, Gp160, envelope glycoprotein"/>
    <property type="match status" value="2"/>
</dbReference>
<dbReference type="GO" id="GO:0052031">
    <property type="term" value="P:symbiont-mediated perturbation of host defense response"/>
    <property type="evidence" value="ECO:0007669"/>
    <property type="project" value="UniProtKB-UniRule"/>
</dbReference>
<feature type="disulfide bond" evidence="32">
    <location>
        <begin position="48"/>
        <end position="68"/>
    </location>
</feature>
<comment type="similarity">
    <text evidence="32">Belongs to the HIV-1 env protein family.</text>
</comment>
<feature type="region of interest" description="MPER; binding to GalCer" evidence="32">
    <location>
        <begin position="644"/>
        <end position="665"/>
    </location>
</feature>
<feature type="region of interest" description="Fusion peptide" evidence="32">
    <location>
        <begin position="494"/>
        <end position="514"/>
    </location>
</feature>
<dbReference type="InterPro" id="IPR000777">
    <property type="entry name" value="HIV1_Gp120"/>
</dbReference>
<keyword evidence="7 32" id="KW-1168">Fusion of virus membrane with host membrane</keyword>
<evidence type="ECO:0000256" key="9">
    <source>
        <dbReference type="ARBA" id="ARBA00022511"/>
    </source>
</evidence>
<feature type="transmembrane region" description="Helical" evidence="33">
    <location>
        <begin position="494"/>
        <end position="517"/>
    </location>
</feature>
<evidence type="ECO:0000256" key="10">
    <source>
        <dbReference type="ARBA" id="ARBA00022570"/>
    </source>
</evidence>
<comment type="miscellaneous">
    <text evidence="32">HIV-1 lineages are divided in three main groups, M (for Major), O (for Outlier), and N (for New, or Non-M, Non-O). The vast majority of strains found worldwide belong to the group M. Group O seems to be endemic to and largely confined to Cameroon and neighboring countries in West Central Africa, where these viruses represent a small minority of HIV-1 strains. The group N is represented by a limited number of isolates from Cameroonian persons. The group M is further subdivided in 9 clades or subtypes (A to D, F to H, J and K).</text>
</comment>
<feature type="disulfide bond" evidence="32">
    <location>
        <begin position="220"/>
        <end position="231"/>
    </location>
</feature>
<dbReference type="GO" id="GO:0019031">
    <property type="term" value="C:viral envelope"/>
    <property type="evidence" value="ECO:0007669"/>
    <property type="project" value="UniProtKB-KW"/>
</dbReference>
<evidence type="ECO:0000256" key="15">
    <source>
        <dbReference type="ARBA" id="ARBA00022703"/>
    </source>
</evidence>